<dbReference type="SUPFAM" id="SSF52129">
    <property type="entry name" value="Caspase-like"/>
    <property type="match status" value="1"/>
</dbReference>
<dbReference type="Pfam" id="PF00656">
    <property type="entry name" value="Peptidase_C14"/>
    <property type="match status" value="1"/>
</dbReference>
<dbReference type="AlphaFoldDB" id="A0A8S2YQT9"/>
<sequence>MDRVSIVSLNVASRRRALLIGNKNYKRGKTLQYCTNNAQDLSVKLCAIHFQTTLGTDLNCDAMEAMIETFIK</sequence>
<dbReference type="Proteomes" id="UP000681967">
    <property type="component" value="Unassembled WGS sequence"/>
</dbReference>
<dbReference type="GO" id="GO:0004197">
    <property type="term" value="F:cysteine-type endopeptidase activity"/>
    <property type="evidence" value="ECO:0007669"/>
    <property type="project" value="InterPro"/>
</dbReference>
<comment type="caution">
    <text evidence="2">The sequence shown here is derived from an EMBL/GenBank/DDBJ whole genome shotgun (WGS) entry which is preliminary data.</text>
</comment>
<organism evidence="2 3">
    <name type="scientific">Rotaria magnacalcarata</name>
    <dbReference type="NCBI Taxonomy" id="392030"/>
    <lineage>
        <taxon>Eukaryota</taxon>
        <taxon>Metazoa</taxon>
        <taxon>Spiralia</taxon>
        <taxon>Gnathifera</taxon>
        <taxon>Rotifera</taxon>
        <taxon>Eurotatoria</taxon>
        <taxon>Bdelloidea</taxon>
        <taxon>Philodinida</taxon>
        <taxon>Philodinidae</taxon>
        <taxon>Rotaria</taxon>
    </lineage>
</organism>
<feature type="non-terminal residue" evidence="2">
    <location>
        <position position="72"/>
    </location>
</feature>
<feature type="domain" description="Peptidase C14 caspase" evidence="1">
    <location>
        <begin position="14"/>
        <end position="71"/>
    </location>
</feature>
<dbReference type="EMBL" id="CAJOBH010093746">
    <property type="protein sequence ID" value="CAF4578565.1"/>
    <property type="molecule type" value="Genomic_DNA"/>
</dbReference>
<gene>
    <name evidence="2" type="ORF">BYL167_LOCUS39204</name>
</gene>
<evidence type="ECO:0000313" key="2">
    <source>
        <dbReference type="EMBL" id="CAF4578565.1"/>
    </source>
</evidence>
<reference evidence="2" key="1">
    <citation type="submission" date="2021-02" db="EMBL/GenBank/DDBJ databases">
        <authorList>
            <person name="Nowell W R."/>
        </authorList>
    </citation>
    <scope>NUCLEOTIDE SEQUENCE</scope>
</reference>
<dbReference type="InterPro" id="IPR029030">
    <property type="entry name" value="Caspase-like_dom_sf"/>
</dbReference>
<dbReference type="InterPro" id="IPR011600">
    <property type="entry name" value="Pept_C14_caspase"/>
</dbReference>
<evidence type="ECO:0000313" key="3">
    <source>
        <dbReference type="Proteomes" id="UP000681967"/>
    </source>
</evidence>
<name>A0A8S2YQT9_9BILA</name>
<protein>
    <recommendedName>
        <fullName evidence="1">Peptidase C14 caspase domain-containing protein</fullName>
    </recommendedName>
</protein>
<dbReference type="GO" id="GO:0006508">
    <property type="term" value="P:proteolysis"/>
    <property type="evidence" value="ECO:0007669"/>
    <property type="project" value="InterPro"/>
</dbReference>
<evidence type="ECO:0000259" key="1">
    <source>
        <dbReference type="Pfam" id="PF00656"/>
    </source>
</evidence>
<proteinExistence type="predicted"/>
<accession>A0A8S2YQT9</accession>
<dbReference type="Gene3D" id="3.40.50.1460">
    <property type="match status" value="1"/>
</dbReference>